<feature type="coiled-coil region" evidence="1">
    <location>
        <begin position="39"/>
        <end position="125"/>
    </location>
</feature>
<evidence type="ECO:0000259" key="3">
    <source>
        <dbReference type="Pfam" id="PF01551"/>
    </source>
</evidence>
<dbReference type="CDD" id="cd12797">
    <property type="entry name" value="M23_peptidase"/>
    <property type="match status" value="1"/>
</dbReference>
<evidence type="ECO:0000256" key="1">
    <source>
        <dbReference type="SAM" id="Coils"/>
    </source>
</evidence>
<keyword evidence="5" id="KW-1185">Reference proteome</keyword>
<dbReference type="Proteomes" id="UP000070080">
    <property type="component" value="Unassembled WGS sequence"/>
</dbReference>
<dbReference type="Gene3D" id="2.70.70.10">
    <property type="entry name" value="Glucose Permease (Domain IIA)"/>
    <property type="match status" value="1"/>
</dbReference>
<gene>
    <name evidence="4" type="ORF">HMPREF1872_01423</name>
</gene>
<sequence length="442" mass="48802">MKKITQKLGRKRAGFLVALLATALLMWPTVPLKATDSLTAKEQEIRQNKQQALQNLQQAKIRANSQARDFESLKKEVDELREKGKASEGEVAYLQGTFDKALQELEQAQSVYEHAVAEMERQQKLYEDRLVVIFETRNDNSWLNILISSKNLQAFHTRYELSRIIADNDKQALDSLESSMDYAKLSKDNAKKTQEQADKLLKNAKKQLENLRNDISMSEQNLLEQQNKLSQAQANIKSLEASSANYDAQLKQIGEERKRQAAEQAKRIAEMKQGVGKGFVKQVSNSNFKNAPTPQAPVNNAPTRATGGWAFPNAYSSTITCPFGYGDNVLSNSYFHRGVDFQAAFGSNVVAASSGTVTKAYNPYEGQNTSPGSYGNYIVIDHGGGIVTLYGHLKNVMVSEGQQVQAGQLIGCAGSTGNSTGPHLHFEVQVNGNLENPMGYLG</sequence>
<dbReference type="PANTHER" id="PTHR21666:SF270">
    <property type="entry name" value="MUREIN HYDROLASE ACTIVATOR ENVC"/>
    <property type="match status" value="1"/>
</dbReference>
<dbReference type="SUPFAM" id="SSF51261">
    <property type="entry name" value="Duplicated hybrid motif"/>
    <property type="match status" value="1"/>
</dbReference>
<dbReference type="OrthoDB" id="5623881at2"/>
<dbReference type="Gene3D" id="6.10.250.3150">
    <property type="match status" value="1"/>
</dbReference>
<dbReference type="PANTHER" id="PTHR21666">
    <property type="entry name" value="PEPTIDASE-RELATED"/>
    <property type="match status" value="1"/>
</dbReference>
<dbReference type="EMBL" id="LSCV01000045">
    <property type="protein sequence ID" value="KXB38936.1"/>
    <property type="molecule type" value="Genomic_DNA"/>
</dbReference>
<dbReference type="InterPro" id="IPR016047">
    <property type="entry name" value="M23ase_b-sheet_dom"/>
</dbReference>
<feature type="chain" id="PRO_5007460239" evidence="2">
    <location>
        <begin position="35"/>
        <end position="442"/>
    </location>
</feature>
<evidence type="ECO:0000313" key="4">
    <source>
        <dbReference type="EMBL" id="KXB38936.1"/>
    </source>
</evidence>
<dbReference type="AlphaFoldDB" id="A0A133Y6V6"/>
<dbReference type="InterPro" id="IPR050570">
    <property type="entry name" value="Cell_wall_metabolism_enzyme"/>
</dbReference>
<dbReference type="STRING" id="1497955.HMPREF1872_01423"/>
<dbReference type="InterPro" id="IPR011055">
    <property type="entry name" value="Dup_hybrid_motif"/>
</dbReference>
<dbReference type="SUPFAM" id="SSF103657">
    <property type="entry name" value="BAR/IMD domain-like"/>
    <property type="match status" value="1"/>
</dbReference>
<evidence type="ECO:0000313" key="5">
    <source>
        <dbReference type="Proteomes" id="UP000070080"/>
    </source>
</evidence>
<comment type="caution">
    <text evidence="4">The sequence shown here is derived from an EMBL/GenBank/DDBJ whole genome shotgun (WGS) entry which is preliminary data.</text>
</comment>
<protein>
    <submittedName>
        <fullName evidence="4">Peptidase, M23 family</fullName>
    </submittedName>
</protein>
<keyword evidence="2" id="KW-0732">Signal</keyword>
<name>A0A133Y6V6_9FIRM</name>
<dbReference type="RefSeq" id="WP_066715095.1">
    <property type="nucleotide sequence ID" value="NZ_JARFNM010000001.1"/>
</dbReference>
<dbReference type="InterPro" id="IPR027267">
    <property type="entry name" value="AH/BAR_dom_sf"/>
</dbReference>
<dbReference type="GO" id="GO:0004222">
    <property type="term" value="F:metalloendopeptidase activity"/>
    <property type="evidence" value="ECO:0007669"/>
    <property type="project" value="TreeGrafter"/>
</dbReference>
<evidence type="ECO:0000256" key="2">
    <source>
        <dbReference type="SAM" id="SignalP"/>
    </source>
</evidence>
<dbReference type="Pfam" id="PF01551">
    <property type="entry name" value="Peptidase_M23"/>
    <property type="match status" value="1"/>
</dbReference>
<keyword evidence="1" id="KW-0175">Coiled coil</keyword>
<proteinExistence type="predicted"/>
<feature type="signal peptide" evidence="2">
    <location>
        <begin position="1"/>
        <end position="34"/>
    </location>
</feature>
<feature type="coiled-coil region" evidence="1">
    <location>
        <begin position="183"/>
        <end position="256"/>
    </location>
</feature>
<feature type="domain" description="M23ase beta-sheet core" evidence="3">
    <location>
        <begin position="335"/>
        <end position="437"/>
    </location>
</feature>
<organism evidence="4 5">
    <name type="scientific">Amygdalobacter nucleatus</name>
    <dbReference type="NCBI Taxonomy" id="3029274"/>
    <lineage>
        <taxon>Bacteria</taxon>
        <taxon>Bacillati</taxon>
        <taxon>Bacillota</taxon>
        <taxon>Clostridia</taxon>
        <taxon>Eubacteriales</taxon>
        <taxon>Oscillospiraceae</taxon>
        <taxon>Amygdalobacter</taxon>
    </lineage>
</organism>
<accession>A0A133Y6V6</accession>
<reference evidence="5" key="1">
    <citation type="submission" date="2016-01" db="EMBL/GenBank/DDBJ databases">
        <authorList>
            <person name="Mitreva M."/>
            <person name="Pepin K.H."/>
            <person name="Mihindukulasuriya K.A."/>
            <person name="Fulton R."/>
            <person name="Fronick C."/>
            <person name="O'Laughlin M."/>
            <person name="Miner T."/>
            <person name="Herter B."/>
            <person name="Rosa B.A."/>
            <person name="Cordes M."/>
            <person name="Tomlinson C."/>
            <person name="Wollam A."/>
            <person name="Palsikar V.B."/>
            <person name="Mardis E.R."/>
            <person name="Wilson R.K."/>
        </authorList>
    </citation>
    <scope>NUCLEOTIDE SEQUENCE [LARGE SCALE GENOMIC DNA]</scope>
    <source>
        <strain evidence="5">KA00274</strain>
    </source>
</reference>